<proteinExistence type="predicted"/>
<comment type="caution">
    <text evidence="1">The sequence shown here is derived from an EMBL/GenBank/DDBJ whole genome shotgun (WGS) entry which is preliminary data.</text>
</comment>
<dbReference type="Proteomes" id="UP000294823">
    <property type="component" value="Unassembled WGS sequence"/>
</dbReference>
<reference evidence="1 2" key="1">
    <citation type="submission" date="2019-03" db="EMBL/GenBank/DDBJ databases">
        <title>Halomonas marinisediminis sp. nov., a moderately halophilic bacterium isolated from the Bohai Gulf.</title>
        <authorList>
            <person name="Ji X."/>
        </authorList>
    </citation>
    <scope>NUCLEOTIDE SEQUENCE [LARGE SCALE GENOMIC DNA]</scope>
    <source>
        <strain evidence="1 2">204</strain>
    </source>
</reference>
<gene>
    <name evidence="1" type="ORF">E0702_17000</name>
</gene>
<sequence length="92" mass="10096">MEATGPGRRLHLPRALSLLGINADSFGHWMLEQLPRFLATRALLGAATPPLLVDADIPAQHAEALRFFGGEDGPEIIEVPRGLRVRVDRLFC</sequence>
<evidence type="ECO:0000313" key="2">
    <source>
        <dbReference type="Proteomes" id="UP000294823"/>
    </source>
</evidence>
<accession>A0ABY2D562</accession>
<protein>
    <submittedName>
        <fullName evidence="1">DUF563 domain-containing protein</fullName>
    </submittedName>
</protein>
<dbReference type="EMBL" id="SLTR01000359">
    <property type="protein sequence ID" value="TDA86541.1"/>
    <property type="molecule type" value="Genomic_DNA"/>
</dbReference>
<keyword evidence="2" id="KW-1185">Reference proteome</keyword>
<organism evidence="1 2">
    <name type="scientific">Halomonas marinisediminis</name>
    <dbReference type="NCBI Taxonomy" id="2546095"/>
    <lineage>
        <taxon>Bacteria</taxon>
        <taxon>Pseudomonadati</taxon>
        <taxon>Pseudomonadota</taxon>
        <taxon>Gammaproteobacteria</taxon>
        <taxon>Oceanospirillales</taxon>
        <taxon>Halomonadaceae</taxon>
        <taxon>Halomonas</taxon>
    </lineage>
</organism>
<name>A0ABY2D562_9GAMM</name>
<feature type="non-terminal residue" evidence="1">
    <location>
        <position position="92"/>
    </location>
</feature>
<evidence type="ECO:0000313" key="1">
    <source>
        <dbReference type="EMBL" id="TDA86541.1"/>
    </source>
</evidence>